<keyword evidence="11" id="KW-1185">Reference proteome</keyword>
<dbReference type="GO" id="GO:0090447">
    <property type="term" value="F:glycerol-3-phosphate 2-O-acyltransferase activity"/>
    <property type="evidence" value="ECO:0007669"/>
    <property type="project" value="TreeGrafter"/>
</dbReference>
<gene>
    <name evidence="10" type="ORF">Pyn_20651</name>
</gene>
<dbReference type="GO" id="GO:0016020">
    <property type="term" value="C:membrane"/>
    <property type="evidence" value="ECO:0007669"/>
    <property type="project" value="UniProtKB-SubCell"/>
</dbReference>
<keyword evidence="4 8" id="KW-0812">Transmembrane</keyword>
<dbReference type="Pfam" id="PF23270">
    <property type="entry name" value="HAD_RAM2_N"/>
    <property type="match status" value="1"/>
</dbReference>
<dbReference type="OrthoDB" id="1854593at2759"/>
<feature type="domain" description="Phospholipid/glycerol acyltransferase" evidence="9">
    <location>
        <begin position="340"/>
        <end position="441"/>
    </location>
</feature>
<evidence type="ECO:0000259" key="9">
    <source>
        <dbReference type="SMART" id="SM00563"/>
    </source>
</evidence>
<evidence type="ECO:0000256" key="3">
    <source>
        <dbReference type="ARBA" id="ARBA00022679"/>
    </source>
</evidence>
<sequence length="538" mass="60227">MSGNLCSLEALSSSFQVHSKPGETSPLEYEATKPHANHLKFRKFNSLAQSARELSNKALFFHFEETLLKSPSLFPYFMLVAFEAGGLLRALILFLLSPFICLVGGELGLNIMVFLCFFGIRKEKMRVGTVVLPKFFLEDVGCEGFDVVMRCGKKVGFSDLPRVMVEVFLKDYVGVDVVVARELKVVSGYFVGLMEAKNTNSSDSNLILGEKKSDYQTIGIIGCHKENMHEQLFSHCKEVYLVTEAEKQSWKSLPREKYPEPLIFHDGRLAFKPTQLATLAMFMYMPLGICLCILRFLTGIFLPHSICSPILAFTGTITTISKPKSSISSTNDEGEKQRGRLYVCNHRTLLDPLYVQLATNKSLTAVTYSLSTVNEKIAPMKTVRLTRDRERDGKKMEKLLSQGDLVVCPEGTTCREPYLLRFSPLFAELTDDIVPVAIDVKVNMFYGTTASGFKCLDPVFHFMNPNPVYSIKLLENLPGSNTCKLGGKSRFEVANYVQNEIGRALDFRCTSLTRKDKYMALAGNDGSLKGSRKMTHHA</sequence>
<evidence type="ECO:0000256" key="4">
    <source>
        <dbReference type="ARBA" id="ARBA00022692"/>
    </source>
</evidence>
<protein>
    <submittedName>
        <fullName evidence="10">Putative glycerol-3-phosphate acyltransferase 3</fullName>
    </submittedName>
</protein>
<comment type="subcellular location">
    <subcellularLocation>
        <location evidence="1">Membrane</location>
        <topology evidence="1">Multi-pass membrane protein</topology>
    </subcellularLocation>
</comment>
<dbReference type="GO" id="GO:0010143">
    <property type="term" value="P:cutin biosynthetic process"/>
    <property type="evidence" value="ECO:0007669"/>
    <property type="project" value="TreeGrafter"/>
</dbReference>
<reference evidence="10 11" key="1">
    <citation type="submission" date="2018-02" db="EMBL/GenBank/DDBJ databases">
        <title>Draft genome of wild Prunus yedoensis var. nudiflora.</title>
        <authorList>
            <person name="Baek S."/>
            <person name="Kim J.-H."/>
            <person name="Choi K."/>
            <person name="Kim G.-B."/>
            <person name="Cho A."/>
            <person name="Jang H."/>
            <person name="Shin C.-H."/>
            <person name="Yu H.-J."/>
            <person name="Mun J.-H."/>
        </authorList>
    </citation>
    <scope>NUCLEOTIDE SEQUENCE [LARGE SCALE GENOMIC DNA]</scope>
    <source>
        <strain evidence="11">cv. Jeju island</strain>
        <tissue evidence="10">Leaf</tissue>
    </source>
</reference>
<dbReference type="EMBL" id="PJQY01002956">
    <property type="protein sequence ID" value="PQM41500.1"/>
    <property type="molecule type" value="Genomic_DNA"/>
</dbReference>
<comment type="caution">
    <text evidence="10">The sequence shown here is derived from an EMBL/GenBank/DDBJ whole genome shotgun (WGS) entry which is preliminary data.</text>
</comment>
<evidence type="ECO:0000256" key="8">
    <source>
        <dbReference type="SAM" id="Phobius"/>
    </source>
</evidence>
<dbReference type="CDD" id="cd06551">
    <property type="entry name" value="LPLAT"/>
    <property type="match status" value="1"/>
</dbReference>
<dbReference type="PANTHER" id="PTHR15486:SF65">
    <property type="entry name" value="GLYCEROL-3-PHOSPHATE ACYLTRANSFERASE"/>
    <property type="match status" value="1"/>
</dbReference>
<dbReference type="Proteomes" id="UP000250321">
    <property type="component" value="Unassembled WGS sequence"/>
</dbReference>
<dbReference type="PANTHER" id="PTHR15486">
    <property type="entry name" value="ANCIENT UBIQUITOUS PROTEIN"/>
    <property type="match status" value="1"/>
</dbReference>
<feature type="transmembrane region" description="Helical" evidence="8">
    <location>
        <begin position="276"/>
        <end position="302"/>
    </location>
</feature>
<keyword evidence="5 8" id="KW-1133">Transmembrane helix</keyword>
<keyword evidence="7 10" id="KW-0012">Acyltransferase</keyword>
<accession>A0A314UVP7</accession>
<proteinExistence type="inferred from homology"/>
<evidence type="ECO:0000313" key="11">
    <source>
        <dbReference type="Proteomes" id="UP000250321"/>
    </source>
</evidence>
<keyword evidence="3 10" id="KW-0808">Transferase</keyword>
<dbReference type="STRING" id="2094558.A0A314UVP7"/>
<evidence type="ECO:0000313" key="10">
    <source>
        <dbReference type="EMBL" id="PQM41500.1"/>
    </source>
</evidence>
<comment type="similarity">
    <text evidence="2">Belongs to the GPAT/DAPAT family.</text>
</comment>
<organism evidence="10 11">
    <name type="scientific">Prunus yedoensis var. nudiflora</name>
    <dbReference type="NCBI Taxonomy" id="2094558"/>
    <lineage>
        <taxon>Eukaryota</taxon>
        <taxon>Viridiplantae</taxon>
        <taxon>Streptophyta</taxon>
        <taxon>Embryophyta</taxon>
        <taxon>Tracheophyta</taxon>
        <taxon>Spermatophyta</taxon>
        <taxon>Magnoliopsida</taxon>
        <taxon>eudicotyledons</taxon>
        <taxon>Gunneridae</taxon>
        <taxon>Pentapetalae</taxon>
        <taxon>rosids</taxon>
        <taxon>fabids</taxon>
        <taxon>Rosales</taxon>
        <taxon>Rosaceae</taxon>
        <taxon>Amygdaloideae</taxon>
        <taxon>Amygdaleae</taxon>
        <taxon>Prunus</taxon>
    </lineage>
</organism>
<name>A0A314UVP7_PRUYE</name>
<keyword evidence="6 8" id="KW-0472">Membrane</keyword>
<dbReference type="SMART" id="SM00563">
    <property type="entry name" value="PlsC"/>
    <property type="match status" value="1"/>
</dbReference>
<evidence type="ECO:0000256" key="1">
    <source>
        <dbReference type="ARBA" id="ARBA00004141"/>
    </source>
</evidence>
<evidence type="ECO:0000256" key="2">
    <source>
        <dbReference type="ARBA" id="ARBA00007937"/>
    </source>
</evidence>
<evidence type="ECO:0000256" key="7">
    <source>
        <dbReference type="ARBA" id="ARBA00023315"/>
    </source>
</evidence>
<dbReference type="InterPro" id="IPR056462">
    <property type="entry name" value="HAD_RAM2/GPAT1-8"/>
</dbReference>
<dbReference type="AlphaFoldDB" id="A0A314UVP7"/>
<evidence type="ECO:0000256" key="5">
    <source>
        <dbReference type="ARBA" id="ARBA00022989"/>
    </source>
</evidence>
<dbReference type="GO" id="GO:0016791">
    <property type="term" value="F:phosphatase activity"/>
    <property type="evidence" value="ECO:0007669"/>
    <property type="project" value="TreeGrafter"/>
</dbReference>
<dbReference type="SUPFAM" id="SSF69593">
    <property type="entry name" value="Glycerol-3-phosphate (1)-acyltransferase"/>
    <property type="match status" value="1"/>
</dbReference>
<evidence type="ECO:0000256" key="6">
    <source>
        <dbReference type="ARBA" id="ARBA00023136"/>
    </source>
</evidence>
<feature type="transmembrane region" description="Helical" evidence="8">
    <location>
        <begin position="102"/>
        <end position="120"/>
    </location>
</feature>
<dbReference type="Pfam" id="PF01553">
    <property type="entry name" value="Acyltransferase"/>
    <property type="match status" value="1"/>
</dbReference>
<dbReference type="InterPro" id="IPR002123">
    <property type="entry name" value="Plipid/glycerol_acylTrfase"/>
</dbReference>